<feature type="transmembrane region" description="Helical" evidence="8">
    <location>
        <begin position="51"/>
        <end position="74"/>
    </location>
</feature>
<feature type="region of interest" description="Disordered" evidence="7">
    <location>
        <begin position="496"/>
        <end position="515"/>
    </location>
</feature>
<evidence type="ECO:0000259" key="9">
    <source>
        <dbReference type="PROSITE" id="PS50850"/>
    </source>
</evidence>
<evidence type="ECO:0000256" key="7">
    <source>
        <dbReference type="SAM" id="MobiDB-lite"/>
    </source>
</evidence>
<name>A0ABU3QQV0_9ACTN</name>
<dbReference type="PANTHER" id="PTHR23517:SF2">
    <property type="entry name" value="MULTIDRUG RESISTANCE PROTEIN MDTH"/>
    <property type="match status" value="1"/>
</dbReference>
<evidence type="ECO:0000256" key="8">
    <source>
        <dbReference type="SAM" id="Phobius"/>
    </source>
</evidence>
<dbReference type="PANTHER" id="PTHR23517">
    <property type="entry name" value="RESISTANCE PROTEIN MDTM, PUTATIVE-RELATED-RELATED"/>
    <property type="match status" value="1"/>
</dbReference>
<feature type="transmembrane region" description="Helical" evidence="8">
    <location>
        <begin position="312"/>
        <end position="329"/>
    </location>
</feature>
<evidence type="ECO:0000256" key="4">
    <source>
        <dbReference type="ARBA" id="ARBA00022692"/>
    </source>
</evidence>
<evidence type="ECO:0000256" key="5">
    <source>
        <dbReference type="ARBA" id="ARBA00022989"/>
    </source>
</evidence>
<dbReference type="InterPro" id="IPR005829">
    <property type="entry name" value="Sugar_transporter_CS"/>
</dbReference>
<keyword evidence="5 8" id="KW-1133">Transmembrane helix</keyword>
<feature type="transmembrane region" description="Helical" evidence="8">
    <location>
        <begin position="260"/>
        <end position="278"/>
    </location>
</feature>
<evidence type="ECO:0000256" key="6">
    <source>
        <dbReference type="ARBA" id="ARBA00023136"/>
    </source>
</evidence>
<keyword evidence="3" id="KW-1003">Cell membrane</keyword>
<proteinExistence type="predicted"/>
<reference evidence="10 11" key="1">
    <citation type="submission" date="2023-09" db="EMBL/GenBank/DDBJ databases">
        <title>Streptomyces sp. nov.: A antagonism against Alternaria gaisen Producing Streptochlin, Isolated from Tamarix root soil.</title>
        <authorList>
            <person name="Chen Y."/>
        </authorList>
    </citation>
    <scope>NUCLEOTIDE SEQUENCE [LARGE SCALE GENOMIC DNA]</scope>
    <source>
        <strain evidence="10 11">TRM76323</strain>
    </source>
</reference>
<keyword evidence="4 8" id="KW-0812">Transmembrane</keyword>
<dbReference type="Gene3D" id="1.20.1250.20">
    <property type="entry name" value="MFS general substrate transporter like domains"/>
    <property type="match status" value="1"/>
</dbReference>
<dbReference type="InterPro" id="IPR020846">
    <property type="entry name" value="MFS_dom"/>
</dbReference>
<dbReference type="InterPro" id="IPR050171">
    <property type="entry name" value="MFS_Transporters"/>
</dbReference>
<dbReference type="EMBL" id="JAWCTQ010000037">
    <property type="protein sequence ID" value="MDT9685163.1"/>
    <property type="molecule type" value="Genomic_DNA"/>
</dbReference>
<comment type="subcellular location">
    <subcellularLocation>
        <location evidence="1">Cell membrane</location>
        <topology evidence="1">Multi-pass membrane protein</topology>
    </subcellularLocation>
</comment>
<keyword evidence="11" id="KW-1185">Reference proteome</keyword>
<dbReference type="InterPro" id="IPR011701">
    <property type="entry name" value="MFS"/>
</dbReference>
<keyword evidence="2" id="KW-0813">Transport</keyword>
<feature type="domain" description="Major facilitator superfamily (MFS) profile" evidence="9">
    <location>
        <begin position="20"/>
        <end position="402"/>
    </location>
</feature>
<sequence>MSIVPLIRSARRTVSGLPEGFWWLWLSTLVNRTGAFVLTFLSLFLTQELGFSGWYAGLVVALHGLGGIAGSPLGGMLSDRWGRRPTMVAGHLTGAGCAVALAVVTSPWAVAAVVLLMGVAMQSVRPAIGATIADQVPEHDRRRAYALNYWALNLGFAIAATGGGAALFLGYRTLFLAEAVATALCALIVFVRLPETRPETPVGADGKRSAGPRLTTLDVLRDGPFRTLVLLSLLVCTVFSTPWVGLPLTMTAEGLEPDAYGMVIAVNGVVIVGFQLLVNKITERRSPVALLIVSALLFAVGTGATALVGTPLMFAVTVVVWTVGEMVYVPTNAAATARLAPVHARGRYQGVMGMAWSVGGFVAPITAGWVVTGPGPGFLWLGCAAVALVAAAGYALLLRRALSGGEAGAGADAVAGTGAVPGTGAVTGTGTSAVSGAGAATGTGASVATGASAVSGAVAVSEVDVTTGAGMKASAGAVVVAGAGVATGAGVKAEVAESPGEAETAGSREAGLSAV</sequence>
<feature type="transmembrane region" description="Helical" evidence="8">
    <location>
        <begin position="228"/>
        <end position="248"/>
    </location>
</feature>
<evidence type="ECO:0000313" key="11">
    <source>
        <dbReference type="Proteomes" id="UP001250181"/>
    </source>
</evidence>
<gene>
    <name evidence="10" type="ORF">RND61_24330</name>
</gene>
<protein>
    <submittedName>
        <fullName evidence="10">MFS transporter</fullName>
    </submittedName>
</protein>
<feature type="transmembrane region" description="Helical" evidence="8">
    <location>
        <begin position="287"/>
        <end position="306"/>
    </location>
</feature>
<feature type="transmembrane region" description="Helical" evidence="8">
    <location>
        <begin position="377"/>
        <end position="397"/>
    </location>
</feature>
<dbReference type="Pfam" id="PF07690">
    <property type="entry name" value="MFS_1"/>
    <property type="match status" value="1"/>
</dbReference>
<comment type="caution">
    <text evidence="10">The sequence shown here is derived from an EMBL/GenBank/DDBJ whole genome shotgun (WGS) entry which is preliminary data.</text>
</comment>
<dbReference type="RefSeq" id="WP_315880210.1">
    <property type="nucleotide sequence ID" value="NZ_JAWCTQ010000037.1"/>
</dbReference>
<feature type="transmembrane region" description="Helical" evidence="8">
    <location>
        <begin position="350"/>
        <end position="371"/>
    </location>
</feature>
<dbReference type="SUPFAM" id="SSF103473">
    <property type="entry name" value="MFS general substrate transporter"/>
    <property type="match status" value="1"/>
</dbReference>
<dbReference type="PROSITE" id="PS00216">
    <property type="entry name" value="SUGAR_TRANSPORT_1"/>
    <property type="match status" value="1"/>
</dbReference>
<dbReference type="InterPro" id="IPR036259">
    <property type="entry name" value="MFS_trans_sf"/>
</dbReference>
<feature type="transmembrane region" description="Helical" evidence="8">
    <location>
        <begin position="21"/>
        <end position="45"/>
    </location>
</feature>
<evidence type="ECO:0000256" key="3">
    <source>
        <dbReference type="ARBA" id="ARBA00022475"/>
    </source>
</evidence>
<dbReference type="CDD" id="cd17329">
    <property type="entry name" value="MFS_MdtH_MDR_like"/>
    <property type="match status" value="1"/>
</dbReference>
<keyword evidence="6 8" id="KW-0472">Membrane</keyword>
<evidence type="ECO:0000256" key="2">
    <source>
        <dbReference type="ARBA" id="ARBA00022448"/>
    </source>
</evidence>
<feature type="transmembrane region" description="Helical" evidence="8">
    <location>
        <begin position="86"/>
        <end position="104"/>
    </location>
</feature>
<dbReference type="PROSITE" id="PS50850">
    <property type="entry name" value="MFS"/>
    <property type="match status" value="1"/>
</dbReference>
<evidence type="ECO:0000313" key="10">
    <source>
        <dbReference type="EMBL" id="MDT9685163.1"/>
    </source>
</evidence>
<evidence type="ECO:0000256" key="1">
    <source>
        <dbReference type="ARBA" id="ARBA00004651"/>
    </source>
</evidence>
<organism evidence="10 11">
    <name type="scientific">Streptomyces tamarix</name>
    <dbReference type="NCBI Taxonomy" id="3078565"/>
    <lineage>
        <taxon>Bacteria</taxon>
        <taxon>Bacillati</taxon>
        <taxon>Actinomycetota</taxon>
        <taxon>Actinomycetes</taxon>
        <taxon>Kitasatosporales</taxon>
        <taxon>Streptomycetaceae</taxon>
        <taxon>Streptomyces</taxon>
    </lineage>
</organism>
<feature type="transmembrane region" description="Helical" evidence="8">
    <location>
        <begin position="149"/>
        <end position="169"/>
    </location>
</feature>
<accession>A0ABU3QQV0</accession>
<dbReference type="Proteomes" id="UP001250181">
    <property type="component" value="Unassembled WGS sequence"/>
</dbReference>